<dbReference type="Proteomes" id="UP000613580">
    <property type="component" value="Unassembled WGS sequence"/>
</dbReference>
<keyword evidence="3" id="KW-0862">Zinc</keyword>
<dbReference type="InterPro" id="IPR002893">
    <property type="entry name" value="Znf_MYND"/>
</dbReference>
<evidence type="ECO:0000313" key="7">
    <source>
        <dbReference type="Proteomes" id="UP000613580"/>
    </source>
</evidence>
<evidence type="ECO:0000256" key="2">
    <source>
        <dbReference type="ARBA" id="ARBA00022771"/>
    </source>
</evidence>
<evidence type="ECO:0000256" key="3">
    <source>
        <dbReference type="ARBA" id="ARBA00022833"/>
    </source>
</evidence>
<evidence type="ECO:0000313" key="6">
    <source>
        <dbReference type="EMBL" id="KAF7291749.1"/>
    </source>
</evidence>
<dbReference type="GO" id="GO:0008270">
    <property type="term" value="F:zinc ion binding"/>
    <property type="evidence" value="ECO:0007669"/>
    <property type="project" value="UniProtKB-KW"/>
</dbReference>
<evidence type="ECO:0000256" key="1">
    <source>
        <dbReference type="ARBA" id="ARBA00022723"/>
    </source>
</evidence>
<dbReference type="AlphaFoldDB" id="A0A8H6VS33"/>
<reference evidence="6" key="1">
    <citation type="submission" date="2020-05" db="EMBL/GenBank/DDBJ databases">
        <title>Mycena genomes resolve the evolution of fungal bioluminescence.</title>
        <authorList>
            <person name="Tsai I.J."/>
        </authorList>
    </citation>
    <scope>NUCLEOTIDE SEQUENCE</scope>
    <source>
        <strain evidence="6">110903Hualien_Pintung</strain>
    </source>
</reference>
<keyword evidence="1" id="KW-0479">Metal-binding</keyword>
<comment type="caution">
    <text evidence="6">The sequence shown here is derived from an EMBL/GenBank/DDBJ whole genome shotgun (WGS) entry which is preliminary data.</text>
</comment>
<evidence type="ECO:0000259" key="5">
    <source>
        <dbReference type="PROSITE" id="PS50865"/>
    </source>
</evidence>
<protein>
    <submittedName>
        <fullName evidence="6">MYND-type domain-containing protein</fullName>
    </submittedName>
</protein>
<proteinExistence type="predicted"/>
<sequence>MHPLLEPVRTRFLPGRLKLHAKALIAGSANEDDLRALVRYIDQRSTTSTDAEYTLPAFYAVLDPSYLPQDPSEIDGLQPTRMRTAYQAFTILGAKPDILFTDGLARAFWPRVLQWAIFFCTYGVAIPGVQHIPDFDADVFVPATSIFTKLLLSCDDPTELLPGIDEPDAVFICARGWSLLAPAPEDYPVLLRFVCVLFPRCELDIYRDRLASLLEGTYGYDGLAKLLLQGMHFLLKQARRSRQPLEALNDLMELVRFIQDVDPMLSLRKGPLLRVDIANRPPSRLTVALIDHDAVYMLAHSAYTLLVDSPEGVEPVGYTLLALLSRLVTHPSGHDRAQRTGQYLVRAVLKFASLDIPNVNHLAAHSQELLAFYCTSILPTLLVSGRFLAGLQAVLGTERLPKAPNTLWASGAAPELSDGPSVFALLQDSGFQAWSLVQGFWHPLYTTMSANLSSAQRLFAGLEHPVFRWGRNCSNLNCPRAASDDAKKCGGCSMLCYCSVACQKIDWRTGGHRKLCSAYRLLHQHHRRISLSRTQQDLLLNSAFASSHFFFPANADSITHIDFTELGKPRTTIDTIKAPGSDSGREISEVMRCEGELPPGADLVWSDLIRRGYASGGNLKLVAIHFARGVPAYGGKRETLVALVLKNPLKYQT</sequence>
<feature type="domain" description="MYND-type" evidence="5">
    <location>
        <begin position="475"/>
        <end position="516"/>
    </location>
</feature>
<dbReference type="Gene3D" id="6.10.140.2220">
    <property type="match status" value="1"/>
</dbReference>
<keyword evidence="2 4" id="KW-0863">Zinc-finger</keyword>
<dbReference type="EMBL" id="JACAZE010000023">
    <property type="protein sequence ID" value="KAF7291749.1"/>
    <property type="molecule type" value="Genomic_DNA"/>
</dbReference>
<dbReference type="Pfam" id="PF01753">
    <property type="entry name" value="zf-MYND"/>
    <property type="match status" value="1"/>
</dbReference>
<dbReference type="OrthoDB" id="2915092at2759"/>
<dbReference type="SUPFAM" id="SSF144232">
    <property type="entry name" value="HIT/MYND zinc finger-like"/>
    <property type="match status" value="1"/>
</dbReference>
<keyword evidence="7" id="KW-1185">Reference proteome</keyword>
<accession>A0A8H6VS33</accession>
<organism evidence="6 7">
    <name type="scientific">Mycena chlorophos</name>
    <name type="common">Agaric fungus</name>
    <name type="synonym">Agaricus chlorophos</name>
    <dbReference type="NCBI Taxonomy" id="658473"/>
    <lineage>
        <taxon>Eukaryota</taxon>
        <taxon>Fungi</taxon>
        <taxon>Dikarya</taxon>
        <taxon>Basidiomycota</taxon>
        <taxon>Agaricomycotina</taxon>
        <taxon>Agaricomycetes</taxon>
        <taxon>Agaricomycetidae</taxon>
        <taxon>Agaricales</taxon>
        <taxon>Marasmiineae</taxon>
        <taxon>Mycenaceae</taxon>
        <taxon>Mycena</taxon>
    </lineage>
</organism>
<dbReference type="PROSITE" id="PS50865">
    <property type="entry name" value="ZF_MYND_2"/>
    <property type="match status" value="1"/>
</dbReference>
<evidence type="ECO:0000256" key="4">
    <source>
        <dbReference type="PROSITE-ProRule" id="PRU00134"/>
    </source>
</evidence>
<gene>
    <name evidence="6" type="ORF">HMN09_01234500</name>
</gene>
<name>A0A8H6VS33_MYCCL</name>